<evidence type="ECO:0000256" key="17">
    <source>
        <dbReference type="ARBA" id="ARBA00031028"/>
    </source>
</evidence>
<proteinExistence type="inferred from homology"/>
<evidence type="ECO:0000256" key="9">
    <source>
        <dbReference type="ARBA" id="ARBA00022792"/>
    </source>
</evidence>
<dbReference type="PANTHER" id="PTHR46552">
    <property type="entry name" value="NADH-UBIQUINONE OXIDOREDUCTASE CHAIN 2"/>
    <property type="match status" value="1"/>
</dbReference>
<keyword evidence="11" id="KW-0249">Electron transport</keyword>
<feature type="transmembrane region" description="Helical" evidence="19">
    <location>
        <begin position="318"/>
        <end position="342"/>
    </location>
</feature>
<keyword evidence="14" id="KW-0830">Ubiquinone</keyword>
<dbReference type="InterPro" id="IPR001750">
    <property type="entry name" value="ND/Mrp_TM"/>
</dbReference>
<feature type="transmembrane region" description="Helical" evidence="19">
    <location>
        <begin position="153"/>
        <end position="174"/>
    </location>
</feature>
<geneLocation type="mitochondrion" evidence="21"/>
<keyword evidence="8 19" id="KW-0812">Transmembrane</keyword>
<keyword evidence="6" id="KW-0813">Transport</keyword>
<evidence type="ECO:0000256" key="10">
    <source>
        <dbReference type="ARBA" id="ARBA00022967"/>
    </source>
</evidence>
<dbReference type="GO" id="GO:0008137">
    <property type="term" value="F:NADH dehydrogenase (ubiquinone) activity"/>
    <property type="evidence" value="ECO:0007669"/>
    <property type="project" value="UniProtKB-EC"/>
</dbReference>
<comment type="function">
    <text evidence="1">Core subunit of the mitochondrial membrane respiratory chain NADH dehydrogenase (Complex I) that is believed to belong to the minimal assembly required for catalysis. Complex I functions in the transfer of electrons from NADH to the respiratory chain. The immediate electron acceptor for the enzyme is believed to be ubiquinone.</text>
</comment>
<dbReference type="GO" id="GO:0006120">
    <property type="term" value="P:mitochondrial electron transport, NADH to ubiquinone"/>
    <property type="evidence" value="ECO:0007669"/>
    <property type="project" value="TreeGrafter"/>
</dbReference>
<evidence type="ECO:0000256" key="7">
    <source>
        <dbReference type="ARBA" id="ARBA00022660"/>
    </source>
</evidence>
<evidence type="ECO:0000256" key="1">
    <source>
        <dbReference type="ARBA" id="ARBA00003257"/>
    </source>
</evidence>
<name>A0A346PZ49_9HYME</name>
<evidence type="ECO:0000313" key="21">
    <source>
        <dbReference type="EMBL" id="AXR86025.1"/>
    </source>
</evidence>
<feature type="transmembrane region" description="Helical" evidence="19">
    <location>
        <begin position="206"/>
        <end position="223"/>
    </location>
</feature>
<evidence type="ECO:0000256" key="5">
    <source>
        <dbReference type="ARBA" id="ARBA00021008"/>
    </source>
</evidence>
<dbReference type="GO" id="GO:0005743">
    <property type="term" value="C:mitochondrial inner membrane"/>
    <property type="evidence" value="ECO:0007669"/>
    <property type="project" value="UniProtKB-SubCell"/>
</dbReference>
<dbReference type="AlphaFoldDB" id="A0A346PZ49"/>
<dbReference type="Pfam" id="PF00361">
    <property type="entry name" value="Proton_antipo_M"/>
    <property type="match status" value="1"/>
</dbReference>
<feature type="domain" description="NADH:quinone oxidoreductase/Mrp antiporter transmembrane" evidence="20">
    <location>
        <begin position="31"/>
        <end position="287"/>
    </location>
</feature>
<feature type="transmembrane region" description="Helical" evidence="19">
    <location>
        <begin position="7"/>
        <end position="29"/>
    </location>
</feature>
<organism evidence="21">
    <name type="scientific">Gonatocerus sp. ZCS-2018</name>
    <dbReference type="NCBI Taxonomy" id="2305128"/>
    <lineage>
        <taxon>Eukaryota</taxon>
        <taxon>Metazoa</taxon>
        <taxon>Ecdysozoa</taxon>
        <taxon>Arthropoda</taxon>
        <taxon>Hexapoda</taxon>
        <taxon>Insecta</taxon>
        <taxon>Pterygota</taxon>
        <taxon>Neoptera</taxon>
        <taxon>Endopterygota</taxon>
        <taxon>Hymenoptera</taxon>
        <taxon>Apocrita</taxon>
        <taxon>Proctotrupomorpha</taxon>
        <taxon>Chalcidoidea</taxon>
        <taxon>Mymaridae</taxon>
        <taxon>Gonatocerus</taxon>
    </lineage>
</organism>
<keyword evidence="7" id="KW-0679">Respiratory chain</keyword>
<dbReference type="EMBL" id="MF776883">
    <property type="protein sequence ID" value="AXR86025.1"/>
    <property type="molecule type" value="Genomic_DNA"/>
</dbReference>
<feature type="transmembrane region" description="Helical" evidence="19">
    <location>
        <begin position="278"/>
        <end position="297"/>
    </location>
</feature>
<evidence type="ECO:0000256" key="18">
    <source>
        <dbReference type="ARBA" id="ARBA00049551"/>
    </source>
</evidence>
<evidence type="ECO:0000256" key="15">
    <source>
        <dbReference type="ARBA" id="ARBA00023128"/>
    </source>
</evidence>
<evidence type="ECO:0000256" key="19">
    <source>
        <dbReference type="SAM" id="Phobius"/>
    </source>
</evidence>
<keyword evidence="9" id="KW-0999">Mitochondrion inner membrane</keyword>
<evidence type="ECO:0000256" key="4">
    <source>
        <dbReference type="ARBA" id="ARBA00012944"/>
    </source>
</evidence>
<dbReference type="EC" id="7.1.1.2" evidence="4"/>
<reference evidence="21" key="1">
    <citation type="journal article" date="2018" name="Genomics">
        <title>Information from the mitochondrial genomes of two egg parasitoids, Gonatocerus sp. and Telenomus sp., reveals a controversial phylogenetic relationship between Mymaridae and Scelionidae.</title>
        <authorList>
            <person name="Shen Z.-C."/>
            <person name="Chen L."/>
            <person name="Chen L."/>
            <person name="Li Y.-X."/>
        </authorList>
    </citation>
    <scope>NUCLEOTIDE SEQUENCE</scope>
</reference>
<dbReference type="InterPro" id="IPR050175">
    <property type="entry name" value="Complex_I_Subunit_2"/>
</dbReference>
<evidence type="ECO:0000256" key="8">
    <source>
        <dbReference type="ARBA" id="ARBA00022692"/>
    </source>
</evidence>
<evidence type="ECO:0000259" key="20">
    <source>
        <dbReference type="Pfam" id="PF00361"/>
    </source>
</evidence>
<feature type="transmembrane region" description="Helical" evidence="19">
    <location>
        <begin position="244"/>
        <end position="266"/>
    </location>
</feature>
<feature type="transmembrane region" description="Helical" evidence="19">
    <location>
        <begin position="35"/>
        <end position="54"/>
    </location>
</feature>
<keyword evidence="13" id="KW-0520">NAD</keyword>
<keyword evidence="10" id="KW-1278">Translocase</keyword>
<comment type="similarity">
    <text evidence="3">Belongs to the complex I subunit 2 family.</text>
</comment>
<dbReference type="PANTHER" id="PTHR46552:SF1">
    <property type="entry name" value="NADH-UBIQUINONE OXIDOREDUCTASE CHAIN 2"/>
    <property type="match status" value="1"/>
</dbReference>
<evidence type="ECO:0000256" key="11">
    <source>
        <dbReference type="ARBA" id="ARBA00022982"/>
    </source>
</evidence>
<feature type="transmembrane region" description="Helical" evidence="19">
    <location>
        <begin position="66"/>
        <end position="88"/>
    </location>
</feature>
<keyword evidence="12 19" id="KW-1133">Transmembrane helix</keyword>
<accession>A0A346PZ49</accession>
<comment type="subcellular location">
    <subcellularLocation>
        <location evidence="2">Mitochondrion inner membrane</location>
        <topology evidence="2">Multi-pass membrane protein</topology>
    </subcellularLocation>
</comment>
<evidence type="ECO:0000256" key="3">
    <source>
        <dbReference type="ARBA" id="ARBA00007012"/>
    </source>
</evidence>
<evidence type="ECO:0000256" key="13">
    <source>
        <dbReference type="ARBA" id="ARBA00023027"/>
    </source>
</evidence>
<keyword evidence="16 19" id="KW-0472">Membrane</keyword>
<evidence type="ECO:0000256" key="2">
    <source>
        <dbReference type="ARBA" id="ARBA00004448"/>
    </source>
</evidence>
<evidence type="ECO:0000256" key="12">
    <source>
        <dbReference type="ARBA" id="ARBA00022989"/>
    </source>
</evidence>
<sequence>MYMYMYMYLNFYMNILFIPMIFITTMMIFSSNSWFSMWMIMEINMLSFIFILVFDKFYENYNSMIYMLIQSFNSYIFLFGSMNIYFLNLNLINLFYLFMNLSLLTKLGMSPFFFWYPKIMKNMNWINFMILSTIQKIIPLYIMNLLMKLLNNFMIKLNLFNCLIFMFTINLIALNNINLRLMMCFSSMMHLNWILMLMYIDENMLIFYLNMYYLIIYVIIKILNNFNLNSLNDLFMMKFLKKEIYYMFMILFISLMSLPPMISFILKWMFFKEMLTVFNFYFLLINILMSLTFMMIYMRMLMPMILMNNMIMKINFKLYLSIINMKIYYYYLLLLFNLMYFITELI</sequence>
<protein>
    <recommendedName>
        <fullName evidence="5">NADH-ubiquinone oxidoreductase chain 2</fullName>
        <ecNumber evidence="4">7.1.1.2</ecNumber>
    </recommendedName>
    <alternativeName>
        <fullName evidence="17">NADH dehydrogenase subunit 2</fullName>
    </alternativeName>
</protein>
<keyword evidence="15 21" id="KW-0496">Mitochondrion</keyword>
<evidence type="ECO:0000256" key="6">
    <source>
        <dbReference type="ARBA" id="ARBA00022448"/>
    </source>
</evidence>
<comment type="catalytic activity">
    <reaction evidence="18">
        <text>a ubiquinone + NADH + 5 H(+)(in) = a ubiquinol + NAD(+) + 4 H(+)(out)</text>
        <dbReference type="Rhea" id="RHEA:29091"/>
        <dbReference type="Rhea" id="RHEA-COMP:9565"/>
        <dbReference type="Rhea" id="RHEA-COMP:9566"/>
        <dbReference type="ChEBI" id="CHEBI:15378"/>
        <dbReference type="ChEBI" id="CHEBI:16389"/>
        <dbReference type="ChEBI" id="CHEBI:17976"/>
        <dbReference type="ChEBI" id="CHEBI:57540"/>
        <dbReference type="ChEBI" id="CHEBI:57945"/>
        <dbReference type="EC" id="7.1.1.2"/>
    </reaction>
</comment>
<evidence type="ECO:0000256" key="16">
    <source>
        <dbReference type="ARBA" id="ARBA00023136"/>
    </source>
</evidence>
<gene>
    <name evidence="21" type="primary">ND2</name>
</gene>
<evidence type="ECO:0000256" key="14">
    <source>
        <dbReference type="ARBA" id="ARBA00023075"/>
    </source>
</evidence>
<feature type="transmembrane region" description="Helical" evidence="19">
    <location>
        <begin position="128"/>
        <end position="147"/>
    </location>
</feature>